<feature type="domain" description="Carrier" evidence="8">
    <location>
        <begin position="5172"/>
        <end position="5248"/>
    </location>
</feature>
<evidence type="ECO:0000259" key="8">
    <source>
        <dbReference type="PROSITE" id="PS50075"/>
    </source>
</evidence>
<dbReference type="InterPro" id="IPR014043">
    <property type="entry name" value="Acyl_transferase_dom"/>
</dbReference>
<dbReference type="InterPro" id="IPR010071">
    <property type="entry name" value="AA_adenyl_dom"/>
</dbReference>
<dbReference type="NCBIfam" id="TIGR01733">
    <property type="entry name" value="AA-adenyl-dom"/>
    <property type="match status" value="5"/>
</dbReference>
<dbReference type="Pfam" id="PF00550">
    <property type="entry name" value="PP-binding"/>
    <property type="match status" value="7"/>
</dbReference>
<dbReference type="Pfam" id="PF00668">
    <property type="entry name" value="Condensation"/>
    <property type="match status" value="7"/>
</dbReference>
<dbReference type="Gene3D" id="3.30.300.30">
    <property type="match status" value="6"/>
</dbReference>
<dbReference type="PROSITE" id="PS52004">
    <property type="entry name" value="KS3_2"/>
    <property type="match status" value="1"/>
</dbReference>
<dbReference type="InterPro" id="IPR000873">
    <property type="entry name" value="AMP-dep_synth/lig_dom"/>
</dbReference>
<comment type="similarity">
    <text evidence="7">Belongs to the NRP synthetase family.</text>
</comment>
<evidence type="ECO:0000256" key="5">
    <source>
        <dbReference type="ARBA" id="ARBA00022737"/>
    </source>
</evidence>
<dbReference type="Gene3D" id="3.40.366.10">
    <property type="entry name" value="Malonyl-Coenzyme A Acyl Carrier Protein, domain 2"/>
    <property type="match status" value="1"/>
</dbReference>
<feature type="domain" description="Carrier" evidence="8">
    <location>
        <begin position="7333"/>
        <end position="7409"/>
    </location>
</feature>
<dbReference type="InterPro" id="IPR001227">
    <property type="entry name" value="Ac_transferase_dom_sf"/>
</dbReference>
<dbReference type="Pfam" id="PF00698">
    <property type="entry name" value="Acyl_transf_1"/>
    <property type="match status" value="1"/>
</dbReference>
<evidence type="ECO:0000256" key="7">
    <source>
        <dbReference type="ARBA" id="ARBA00029454"/>
    </source>
</evidence>
<dbReference type="Gene3D" id="3.40.50.12780">
    <property type="entry name" value="N-terminal domain of ligase-like"/>
    <property type="match status" value="6"/>
</dbReference>
<dbReference type="GO" id="GO:0005737">
    <property type="term" value="C:cytoplasm"/>
    <property type="evidence" value="ECO:0007669"/>
    <property type="project" value="TreeGrafter"/>
</dbReference>
<dbReference type="NCBIfam" id="NF003417">
    <property type="entry name" value="PRK04813.1"/>
    <property type="match status" value="6"/>
</dbReference>
<dbReference type="SMART" id="SM00823">
    <property type="entry name" value="PKS_PP"/>
    <property type="match status" value="5"/>
</dbReference>
<feature type="domain" description="Carrier" evidence="8">
    <location>
        <begin position="820"/>
        <end position="900"/>
    </location>
</feature>
<dbReference type="Pfam" id="PF16197">
    <property type="entry name" value="KAsynt_C_assoc"/>
    <property type="match status" value="1"/>
</dbReference>
<dbReference type="InterPro" id="IPR023213">
    <property type="entry name" value="CAT-like_dom_sf"/>
</dbReference>
<dbReference type="CDD" id="cd05918">
    <property type="entry name" value="A_NRPS_SidN3_like"/>
    <property type="match status" value="6"/>
</dbReference>
<dbReference type="CDD" id="cd19545">
    <property type="entry name" value="FUM14_C_NRPS-like"/>
    <property type="match status" value="7"/>
</dbReference>
<dbReference type="Proteomes" id="UP000696573">
    <property type="component" value="Unassembled WGS sequence"/>
</dbReference>
<feature type="domain" description="Ketosynthase family 3 (KS3)" evidence="9">
    <location>
        <begin position="1"/>
        <end position="327"/>
    </location>
</feature>
<dbReference type="SUPFAM" id="SSF47336">
    <property type="entry name" value="ACP-like"/>
    <property type="match status" value="7"/>
</dbReference>
<dbReference type="InterPro" id="IPR016035">
    <property type="entry name" value="Acyl_Trfase/lysoPLipase"/>
</dbReference>
<protein>
    <submittedName>
        <fullName evidence="10">Uncharacterized protein</fullName>
    </submittedName>
</protein>
<dbReference type="InterPro" id="IPR042099">
    <property type="entry name" value="ANL_N_sf"/>
</dbReference>
<dbReference type="SMART" id="SM00827">
    <property type="entry name" value="PKS_AT"/>
    <property type="match status" value="1"/>
</dbReference>
<dbReference type="GO" id="GO:0043041">
    <property type="term" value="P:amino acid activation for nonribosomal peptide biosynthetic process"/>
    <property type="evidence" value="ECO:0007669"/>
    <property type="project" value="TreeGrafter"/>
</dbReference>
<dbReference type="Gene3D" id="3.30.559.30">
    <property type="entry name" value="Nonribosomal peptide synthetase, condensation domain"/>
    <property type="match status" value="7"/>
</dbReference>
<dbReference type="GO" id="GO:0044550">
    <property type="term" value="P:secondary metabolite biosynthetic process"/>
    <property type="evidence" value="ECO:0007669"/>
    <property type="project" value="TreeGrafter"/>
</dbReference>
<keyword evidence="3" id="KW-0436">Ligase</keyword>
<dbReference type="InterPro" id="IPR014031">
    <property type="entry name" value="Ketoacyl_synth_C"/>
</dbReference>
<evidence type="ECO:0000256" key="6">
    <source>
        <dbReference type="ARBA" id="ARBA00029443"/>
    </source>
</evidence>
<dbReference type="SUPFAM" id="SSF56801">
    <property type="entry name" value="Acetyl-CoA synthetase-like"/>
    <property type="match status" value="6"/>
</dbReference>
<dbReference type="InterPro" id="IPR016039">
    <property type="entry name" value="Thiolase-like"/>
</dbReference>
<dbReference type="Pfam" id="PF00501">
    <property type="entry name" value="AMP-binding"/>
    <property type="match status" value="6"/>
</dbReference>
<evidence type="ECO:0000256" key="3">
    <source>
        <dbReference type="ARBA" id="ARBA00022598"/>
    </source>
</evidence>
<comment type="similarity">
    <text evidence="6">In the C-terminal section; belongs to the NRP synthetase family.</text>
</comment>
<evidence type="ECO:0000259" key="9">
    <source>
        <dbReference type="PROSITE" id="PS52004"/>
    </source>
</evidence>
<feature type="domain" description="Carrier" evidence="8">
    <location>
        <begin position="4083"/>
        <end position="4159"/>
    </location>
</feature>
<dbReference type="SUPFAM" id="SSF55048">
    <property type="entry name" value="Probable ACP-binding domain of malonyl-CoA ACP transacylase"/>
    <property type="match status" value="1"/>
</dbReference>
<evidence type="ECO:0000313" key="10">
    <source>
        <dbReference type="EMBL" id="CAH0025328.1"/>
    </source>
</evidence>
<keyword evidence="4" id="KW-0808">Transferase</keyword>
<dbReference type="InterPro" id="IPR045851">
    <property type="entry name" value="AMP-bd_C_sf"/>
</dbReference>
<dbReference type="GO" id="GO:0016874">
    <property type="term" value="F:ligase activity"/>
    <property type="evidence" value="ECO:0007669"/>
    <property type="project" value="UniProtKB-KW"/>
</dbReference>
<sequence length="7880" mass="872193">MAGTTERMPIAICGAGVRSTGAIALFKKSTSSLADNVNQTEAAGRHSATGETCETKEAAGLHILSDVVQECLEDACETAFTADDAYVGIFLGNSGAEGQGDSENEAQISGSLGDSIGLHGPCVTIGSGPSAAFIALHEACYAIASGMADSAVVVCIEPSSNATAGQGQFAAVYVKPLDAARRDGNPVRALIRAIETDYYSSAHEDEVSPELAYGSIIRRAYQKAGLNPIDTTAVETTGYMRPFVNEAERISINNVFDVQRANINSIKPQIGSGQNAAGMANMLNTMLWVEDKESPSSADPSFQDQNGRVSINCFHARGSNVHMIIDPPPVAHQEPQRLTDPQLILFSGTSSRSVARQIELYENYCLAHSNRAVDIAYTRAMCRQALDHRVFSVVSQGKFISISNHVKLPSCPPQVTLIFTGQGAQWAGMGVELIEAYQNIKEDLEMMDNILGGLVQPPSWSILDEITRSPSDPQNRVNHPELAPTLCTALQIALLRQIERLEIQVEAVIGHSSGEVAAAYAAGYLSLHDAIVVAYHYGKMATGRTKRGGMATVSLDVEATRPFLREGVVVGCENSPGSSTLSGDQETLKKVLATIKNARPDATTRMVKTEMAYHSDQMHEVAGTFLQGMLEDDVKSSRPKKQQKAAYYSSTYGRRLGEDEDLGPEYWVKNLTKPVLFSSAVACLLEMSSRKQFFLEVGPHSTLAVPLRQICDAKHVSFSYISSQTRSKDNIARFLISLGRLWQEGVPFDLRSVFHGGKPIGGLPVNPQDDDEIAGEPVENVDSSPDVSILNSTTLSAKEKRDLIVSNSLRATHSLPDEEVPTTEIEVILRAIWIKVLQGIASISPQKIGKGDNFFLLGGDSLVIIEMVKVAYEIGLRIAPAEAVQHPRLSDMAGIATIDDDGTKLVSERFSMVAPLVEDTWSIIEKATQACSLSDQRCIEDIYPCTALQEGFMALAVTQPGSYVHRWVYKLSESIEVARFQAAWNLVIQRCTTLRSRICSIDDKALQVVVQDDTSWEQPPSGLDVHAYVNHARSIRMAYGDRLSRYALVHQDDGAVYFVWILHHAAFDGLTMKLVLDGLYNVYYDSENIGLTLPYANFIQYVQSLDAESARDYWRGQLDGAKPALFPTARPTTNSKMSGRVKKLTMPFHNTTRQAFTTATILRAAWALVLARYCDTDDVCFGTTVSGRQAPVPGLGDIPGPMIATVPVRVRLVEDQKISSFLQDIQTQATEMVPFEQLGLQNIAKLSQDAKEACNFSNLFVIQPLNHLSSAALEATDAILYQGKEEMSLSEEAMNNYFTYPLVIQPRIGKGYIEIEFTYYADIVPEKQLEAVYHHLKHVIDQLLVPEDRPLHDISVSGPWDIAYSREANVGDVRIVDECFHHLVERQAKLRSAEPAIDAWDLKLTYGELNDAANRLSRHLVKSLGVRSNDLVHVCFKKSAWYYVAILAVNKAGAAWVPLDPSHPVQRLQQVVSQTQARLILSSHETRPLCSLLLDKVLEVGHSLLDDLKNRESNEDGVVDVAPEQAAYILFTSGSTGIPKGFVMEHKALCTSQTEGLTRLGMTSKTRMLQFAAYGFDFSIGEIVAPLIVGGCLCVPSEHDRTNRLAEFVGEKSANWMYSTPAFLRTLIPQDVPGLELIMLGGEPVGQDILDTWVGRVRLLNAWGPGETCVFNTFHEWASTRESPMCIGRAMAANIWIVDPQDPTKLAPIGTSGEVVIQGPTLLREYLADRTKTESTIVRTLPTWATHQGLPGWGRMYKTGDLCSYDFNGTIEFISRKDTQVKIRGMRVELEEIENHIRAQLPGVYQVVVNVLKSDASTVLVAYLCFSDARRTGNVVPEEVFHPPSAEDQIRMAALLGQLGSKLPRYMIPTHILHCRFMPSTSSTKLDRRKLGQLTATLASDTLNAYSRLSSEKRAPETEMETRLHSIWAEVLQLPPESIGRDDSFLRIGGDSISVIKLISVCRKNGIVLTTKDVFDNPTLLSVAAKAVESNEVVANQGTESQCSLLSQSIIKQLRDQGRRGRLGLSSEQAIEDAFPCSSMQEGLMALTAKLPGSYVCKYVYRIPEYTDIEKVKYAWDKAIQICSNFRSRFVLIDGQTIQLVIKERTLWEHTSAPDPATYIRQKDYSDFGYGASLSRYTILSCGGDKYFVWTAHHALYDGWSLRVITDIFERIYTEQALEDLTPYSTFIKYIVDLDSDKCREYWASKLAGSKKMSFPPLPYNPTANKERLPQYFRHDMSLKGNEHSSITSATIIRAAWAVVLASYSNSDDVCFGVTVSGRQAPVPGIENMSGPGIATVPVRLRLDRNSSVAQFLQTAQEDAVETIPFEQFGLQKISRASDDARVAVDFSTLLVIQPTIKNSDKESGGHSILIAGSTEQEIVQETLGDYFNYPLVLVSNVYEDHFYQRLFYDGNIISKDQVVAMSNHLEHVVQQLLVKVEEPLGSVSLVGQWDLQHAINSQRLCSPVNSCTHWLIQDQIWNHPDDIAVAAWDQDLTYGELGVYASRLALKLQELGVGSETLVPFCYPKSAWAVVTMVAIQMAGGAFVPLDPAAPTARLRSIIDGTNAKLVITSPILEGKLRDLQTRTLVVDEAFLRDLPDAIRPVSSSTKPNNASFVIFTSGSTGKPKGILIQHDQICTGFMNSYGHELNLGRHSRVFNFCAFTFDLGIFDVIGTLSRGGCVCMPSEEARLNDLAAAIRAFKANWLFCTPTVLNLLRPEDVPLIKTVGLGGEAITKTISDRWKDHVQLNGLYGPAEGSSCARNPDVGRDDKPTNIGVPMSSAFWVVNPDNMKELVPVGGIGELLIQGPMLARGYINVSPEQNAVWIDEIDWLPGEASRRRGYLTGDLVRRNADGTCEYLGRKDTQVKIHGQRVELGEIEAQIHQYLPNEMSTVVDIVKNEQASTENLTALVWYNKYSDEIAQGPFRLLEHVTDGVKSLISLLNESLQSVLPSYMIPSIYLVFQGKPDISTSGKVDRKVLLSHAMTISAQDRLRFDVETYDKRPPTTHMELKLRDLWAQILTIEVSEIGKYDSFLRLGGDSISAIQLVTLAREHNIGLSVALIFSEPQLSSMAEGAEYGLDDSKLDTTPFRMISEAQKSRILSICRDEHRLDSSAIEDAYPSTKLQEGLMALSVKQPGSYIATHMYRLSPDVDVERLQHAIERTVDFCSNLRTRIIDADGQAFQVVVKDELSWEVLSEDIEPQGLLATSESTGMTYGSQLNHFTVFNNTEGIKYLMWRSHHATFDGWTIGIILDCIDSIYHDKKTPNVIPYSAFVSYTLDVDTAAAEAFWAEQLRGAHKTPFPSPQLAASGETKMFTKFVTLPKSGGSSITQATIIRAAWAVLLARYSGTDDVCYGAAVSGRNAAIQGVEDISGVMVATVPVHILIDGSKAVGKFLEEIQLQASNMIEHEQFGLQNIAAINGECKEACDISSLVAVQTSKQSGIFSGNDLLTPMGLKDDVVERSLQGYLTYTLVMEGTLVDGGIELVFIHDTGVLKPIQIEAMAHQLEKLILELRTDSSKLLKDVSMTSNWDVEVALARNPLPRAIDTCVQHIFEEKVNIHPNAPAVYSWDGELSYKELNTLANNLASHLIDELRVKVGDIIHVCFDKSAWYCVVILAIHKAGASFSPIDPAHPAKRKQEIIRQTKAKLMLVSPNHLPISQGLVEDVVPIYKQFLLGLKHNPENPQTTVSPNNIAYIMFTSGSTGTPKGYVIEHRALASGQQDLAKRLSVGSEARILQFGNFIFDFSVGEIWQAWVNGGCICLPSEEMRLNNMQEFMNMAGVNGALFTPTFAGTIKPEEVPSLKWLLIGGETVQRDVYESWFGKVRLIGAWGPSETCFISSTHEYMSLEDSPSTIGDPVAAYNWLVTPEDPRVLAPIGTVGEILVQGPTVFREYLGDPERTQACRVENVPPWAFERDGVSFSRSYRSGDLAFYNAQGKMEFVSRKDTQVKIRGLRVELSEIEHHIMSLLEEAEQVAVDVYRHEGAVHLVAYFAFSDETKFISADGTFASDMFLPVAPELEHKILELVGKLKTILPGYMVPSIFIPCGYMPMGGTSKLDRKALQGSLSSLTQDQLAHYSLVNSTKRAPRTPIESRMQELWASLLKVSTDSIGIDDSFLQIGGDSIRAIQLVAKARRLGLGLTVKDIFDDPRLHAVASCTIELGSTHKQSNEIIQPFSLLSQRLRGVDWESEARDLCGLGPDQHIENAIPVTAFQEGLMALTVKQPGSHIGKFLYKLDPNVDMNRFRNAWGRTVCLCRNLRTRIVNTSQQTLQLVVANDGSWEDTTNISLKDYMRQKLNMSYGSRLNRWALFEESSGEKFFSFTAHHAIYDGWSVQLVLQTLAESYNQTNHHEVKPFDAFINYTESLDKEAARQFWLKELKDASAASFPPRRQNFENAETKVLNHEFKLPMCSHASITQATIIRAAWALLLAQYCGTESVCFGTSVSGRQAPVAGIGELAGPVVTTMPVHILIPHTSTIEFLQSVQAQATETIAYEQFGLHNILKLGDSIRDACSFSSLLVVQPREKMAETGREAEKILVPVLNDENNDPNIQGYFNYPLIVQAFVSSSEVQLDVTYYSQDISTFQVEGLMSQLQHIIKTLSVEGSKPIRQLGTASPWDLQHAQSLNTEIPEMIDATFHELVEKQARARSDAIAIQAWDATLTYGEFNMYADYLARYLIVELGVQRGDLVHVCFEKSAFHLISILAINKAGAGWVPLDPSHPFQRLQQLVSQTKAKLILTSAKQAELSNALLLEVLQVTRALVDKLVEEYTTTEPMASLIDNKVAPSDVCYVLFTSGSTGTPKGLVMEHRALCTSQTAAVRRLGFNPNVRMLQFASYVFDMSVGEIVGPLISGATLCVPSDDVRLGGVADFIRDNNVTWAFFTPSFVRTLTPESVPSLELLLLAGEAIPRDVFEKWIVTNVRFMNAWGPAETCVFSTLHEFKSIEESPQTLGRPVGGFSWVVQPDDPYKLAPVGTLGEVVVQGPTLLREYLADPERTERSTVQNVPQWDHRADPWSRGFRTGDLCFINGNGLLEFANRKDTQVKVRGARVELGEVENAIQSHLSSLRRVAVDIVPTPAGATLTAFLCFTDDDNAVKLPNDGRFLPMSKDIGDQVADMLAKLKVTLPLYMVPRLFIPCSHMPFITSSKLDRKTLIAEASSLHQDQIVAYSLQNAEKRPPVTDMEIKLQELWAEVLHISTNAIGRDDSFFAIGGDSIAAIHLMTASRKEGVTIRADDVFRHPQLFQLALRVSKVDGSESTDLHLEPFELLTILERDLVLGDAHSELGLPKECSVEDAFPCSPLQEGLISLSVKQAGSYIAKYFLEIPDHIDIERFRSAWKQTVELNGNLRTRIIDSGNRPIQVLLEEDLRWEPTQGLSLEDFVNVTQSYAMTFGTSLNRYAIVSDAPSGKTFFVWISHHSISDGWALQLAFRTLFECYWGKAPSQLYPYANFVKHTLDLDWDAAAGFWDKQLEGATSMPFPPPSLKNTKPVFKFAHHKVQMPARLGTSATLATVLRAAWAIVLARHCNTSDVCFGATVSGRNASLTGLQDMPGPTIATIPIRIRLDSSTNVESLLQAVQNHATEMTTYEQFGIQNIAKVSNDARNACQFSSLLVIRPQSHIQGNSEHDSVLKFVEGNEMTEKESVNYFTYPLSFGLDLFPDHIGISLSYDSNVLSTDLVNAIIHQWEFVVQQLFTKPSETVGNISLTSPWDIEHALRYQNMHSPIEMCIHDLIREQIELRPNSQALVSWDGEMSYKEMGYFAEKLANKLRHLGIQPGFFIPVCFPKSIWAVISMIAINMAGGAFVPLDYKSPASRLKEIIDDTNATLVLADPSCLDLVGQLGIDFVIVNKDFILESSEVAEIDASSIPLVKPSDPSIVLYTSGSTGKPKGIIFEHRNTCSTAKWHADTLGWSPDTRVFTYSAYTFDMGIYDILMSLSRGACLCIPSEWQRYNDIHGAINSTRANWAFFTPTLAGLLNPSELPTVKGVGLGGERVTQKAIDHWKDHAKIYTMYGPAEASNCSEMREIGVLPRPNNIGGPSSGAWWAVNPDNYRELVPVGCIGELMIQGPMMARGYISASEVANKAWLYDVDWLPGSGFPRKAYLTGDLVRRLEDGSFYYLGRKDTQIKLHGQRVELSEIEIRVEQKLPSDMSCVVDCIINEETATDTLAVLLWYTGGPYAQDASFRLIDEIPKVIYDLIAGFDSSLGAELPAYMVPGMYLVFQGTPERNRSGKVDRRKLREIANAAPATQRLKFSSSAQSSEKPQTELEITLSQLWAQVLPIDANDIGRHESFLRAGGDSISAIRLSALAREQRLSLDVATIFRDPRLSAMASAAAPIVDDTNSAPGAFKLISDLPQNETIHEVASKCRFHDISQIEDVLPCTPLQSGLMALTVKQPRSYIAQNAFQLSSTVDLAVFKHAWARTADMCPNLRTRIVQVQDKALQAVFKDDFTWEELSADTNILEHLAGVTMSYGDRLNRFLLYKDETGTFNFVWLAHHTVFDGWTVHLIMRVFNHVYHNTEVPRLTPYSTFIAYSMTISESANKAFWEEELRGAQRAPFPPASKRLSSITEVLQKTLSFPGLKSRSVTSATILRAAWALLLARYCGSEDITFAATVSGRNAPVAGIDQIPGTMIATIPVRIKLDKQKTVHAFLEDVQTQAFGMAAYEQYGIQNIAKVSNDAKQACEFSSLTVIQPSQQYEYQKNESILLPSKGDENSVQSSLAGYFTYPLVMQCLLAGDEVELYLIYDAGVLKRPQIEAMSYQFEKLVSELLSDDRDKQLENVSMVSSWDVETAISRNPIPKVIEVPMPNVITNFAKIQPGAAAVHAWDGDFTYSELNDAANRLAGILVGQYHVGVGDVVHVCMNKSKWYPVSILAINKARAAFSPVDPEYPFERKQNIVQQTGSRLVLISPDQSECFSKLVEDTVEVTDTFFSGIEGSIDRPQLEIKPEDVAYVLFTSGSTGTPKGFIMEHGSLSSAQHGISERICFKPGDRVLQFANFAFDFSIGELFQALYSGACICIPSDEMRLNNVQKFIRDAGVNCALVSPAFARTIRPEQVPSLKTLGLGGETVPQDLLDQWHGRVRLINFWGPGETCFASSIHEYQSSDEAPATIGYPVASRCWIVDPTNPRELAPIGTVGEVLIQGPTIIREYLNDVEKTTASVVEDLPSWAMAGQGSHFKRAFLSGDLASYNPDGTMHFVSRKDTQVKIRGLRVELGEIEYHILSDLGGVSQVAVDVLRSAEATNIVAYFSFSDARQTGTSDLESMFQTISPDLKLQLLELLGKLRLHLPAYMVPSIFIPCDFMPISASSKLNRKALQEQTTKLSVEQLHHYSLTNTEKRAPETPMETRIQALWASILGLSAESIGRDDNFLQLGGDSITAIHLVAAAREVAIELTVIQIFEDPRLSTVASRAIERLTNEDDDEERQLEPFDLVPADLQDLDWDVEVGDICDLSGSQVIENAMPATSTQEHVMSLSNENPEPFISRRIYRLSEEVNIKRFRNAWVKTVGSCPILRTRIVEVSGTMMQVIVAFDVAWEATKNMDLEDYISQADDMEMSYGSRLNRWALIQQPSGESLFVLTSHQAIHDEWTIRLILRTLSHHYDRAKVPSVRDFGYFIQYLETQDRGATRKYWQNQLKGAKTAAFPSPIQGLSKRVGKITRSVELPKSHQTSKFPSTLARSSWALLLAHHCGTDDICFGTSFTGRDVPVSDIRDIAGPVSTILPLPLRIDRSTSVGTFLELVHKQTTEMIPYQHFGLPDILKLGGNSQDVFHFSSIFKVESSRELADVYDESDVMSSVTEGDGPSEIHELFGQPLVIECLVSSSIIRFTMHFNSTHLSSTQEEELASQLEHAIRFMATDASKTLGQFAASPLGPATLGEPDGHHRNGDI</sequence>
<name>A0A9N9YIR6_9HYPO</name>
<feature type="domain" description="Carrier" evidence="8">
    <location>
        <begin position="3001"/>
        <end position="3077"/>
    </location>
</feature>
<dbReference type="FunFam" id="3.30.559.30:FF:000003">
    <property type="entry name" value="Nonribosomal peptide synthase SidD"/>
    <property type="match status" value="4"/>
</dbReference>
<dbReference type="SUPFAM" id="SSF52151">
    <property type="entry name" value="FabD/lysophospholipase-like"/>
    <property type="match status" value="1"/>
</dbReference>
<dbReference type="PANTHER" id="PTHR45527:SF1">
    <property type="entry name" value="FATTY ACID SYNTHASE"/>
    <property type="match status" value="1"/>
</dbReference>
<keyword evidence="1" id="KW-0596">Phosphopantetheine</keyword>
<dbReference type="InterPro" id="IPR032821">
    <property type="entry name" value="PKS_assoc"/>
</dbReference>
<dbReference type="Gene3D" id="1.10.1200.10">
    <property type="entry name" value="ACP-like"/>
    <property type="match status" value="7"/>
</dbReference>
<evidence type="ECO:0000256" key="2">
    <source>
        <dbReference type="ARBA" id="ARBA00022553"/>
    </source>
</evidence>
<evidence type="ECO:0000256" key="4">
    <source>
        <dbReference type="ARBA" id="ARBA00022679"/>
    </source>
</evidence>
<dbReference type="InterPro" id="IPR009081">
    <property type="entry name" value="PP-bd_ACP"/>
</dbReference>
<dbReference type="PROSITE" id="PS00012">
    <property type="entry name" value="PHOSPHOPANTETHEINE"/>
    <property type="match status" value="4"/>
</dbReference>
<dbReference type="FunFam" id="1.10.1200.10:FF:000005">
    <property type="entry name" value="Nonribosomal peptide synthetase 1"/>
    <property type="match status" value="4"/>
</dbReference>
<dbReference type="PROSITE" id="PS50075">
    <property type="entry name" value="CARRIER"/>
    <property type="match status" value="7"/>
</dbReference>
<dbReference type="PANTHER" id="PTHR45527">
    <property type="entry name" value="NONRIBOSOMAL PEPTIDE SYNTHETASE"/>
    <property type="match status" value="1"/>
</dbReference>
<dbReference type="PROSITE" id="PS00455">
    <property type="entry name" value="AMP_BINDING"/>
    <property type="match status" value="6"/>
</dbReference>
<dbReference type="InterPro" id="IPR036736">
    <property type="entry name" value="ACP-like_sf"/>
</dbReference>
<dbReference type="EMBL" id="CABFNQ020000710">
    <property type="protein sequence ID" value="CAH0025328.1"/>
    <property type="molecule type" value="Genomic_DNA"/>
</dbReference>
<dbReference type="Gene3D" id="3.30.559.10">
    <property type="entry name" value="Chloramphenicol acetyltransferase-like domain"/>
    <property type="match status" value="7"/>
</dbReference>
<feature type="domain" description="Carrier" evidence="8">
    <location>
        <begin position="6255"/>
        <end position="6331"/>
    </location>
</feature>
<dbReference type="InterPro" id="IPR020841">
    <property type="entry name" value="PKS_Beta-ketoAc_synthase_dom"/>
</dbReference>
<dbReference type="Pfam" id="PF02801">
    <property type="entry name" value="Ketoacyl-synt_C"/>
    <property type="match status" value="1"/>
</dbReference>
<feature type="domain" description="Carrier" evidence="8">
    <location>
        <begin position="1915"/>
        <end position="1991"/>
    </location>
</feature>
<dbReference type="InterPro" id="IPR020806">
    <property type="entry name" value="PKS_PP-bd"/>
</dbReference>
<organism evidence="10 11">
    <name type="scientific">Clonostachys rhizophaga</name>
    <dbReference type="NCBI Taxonomy" id="160324"/>
    <lineage>
        <taxon>Eukaryota</taxon>
        <taxon>Fungi</taxon>
        <taxon>Dikarya</taxon>
        <taxon>Ascomycota</taxon>
        <taxon>Pezizomycotina</taxon>
        <taxon>Sordariomycetes</taxon>
        <taxon>Hypocreomycetidae</taxon>
        <taxon>Hypocreales</taxon>
        <taxon>Bionectriaceae</taxon>
        <taxon>Clonostachys</taxon>
    </lineage>
</organism>
<dbReference type="FunFam" id="3.30.300.30:FF:000015">
    <property type="entry name" value="Nonribosomal peptide synthase SidD"/>
    <property type="match status" value="6"/>
</dbReference>
<accession>A0A9N9YIR6</accession>
<dbReference type="Gene3D" id="3.40.47.10">
    <property type="match status" value="2"/>
</dbReference>
<keyword evidence="5" id="KW-0677">Repeat</keyword>
<dbReference type="GO" id="GO:0031177">
    <property type="term" value="F:phosphopantetheine binding"/>
    <property type="evidence" value="ECO:0007669"/>
    <property type="project" value="InterPro"/>
</dbReference>
<gene>
    <name evidence="10" type="ORF">CRHIZ90672A_00008118</name>
</gene>
<proteinExistence type="inferred from homology"/>
<dbReference type="InterPro" id="IPR020845">
    <property type="entry name" value="AMP-binding_CS"/>
</dbReference>
<dbReference type="InterPro" id="IPR006162">
    <property type="entry name" value="Ppantetheine_attach_site"/>
</dbReference>
<evidence type="ECO:0000256" key="1">
    <source>
        <dbReference type="ARBA" id="ARBA00022450"/>
    </source>
</evidence>
<dbReference type="InterPro" id="IPR001242">
    <property type="entry name" value="Condensation_dom"/>
</dbReference>
<dbReference type="OrthoDB" id="4889564at2759"/>
<dbReference type="SUPFAM" id="SSF52777">
    <property type="entry name" value="CoA-dependent acyltransferases"/>
    <property type="match status" value="14"/>
</dbReference>
<comment type="caution">
    <text evidence="10">The sequence shown here is derived from an EMBL/GenBank/DDBJ whole genome shotgun (WGS) entry which is preliminary data.</text>
</comment>
<keyword evidence="2" id="KW-0597">Phosphoprotein</keyword>
<dbReference type="InterPro" id="IPR016036">
    <property type="entry name" value="Malonyl_transacylase_ACP-bd"/>
</dbReference>
<reference evidence="10" key="1">
    <citation type="submission" date="2021-10" db="EMBL/GenBank/DDBJ databases">
        <authorList>
            <person name="Piombo E."/>
        </authorList>
    </citation>
    <scope>NUCLEOTIDE SEQUENCE</scope>
</reference>
<dbReference type="SMART" id="SM00825">
    <property type="entry name" value="PKS_KS"/>
    <property type="match status" value="1"/>
</dbReference>
<keyword evidence="11" id="KW-1185">Reference proteome</keyword>
<dbReference type="GO" id="GO:0016746">
    <property type="term" value="F:acyltransferase activity"/>
    <property type="evidence" value="ECO:0007669"/>
    <property type="project" value="InterPro"/>
</dbReference>
<evidence type="ECO:0000313" key="11">
    <source>
        <dbReference type="Proteomes" id="UP000696573"/>
    </source>
</evidence>
<dbReference type="SUPFAM" id="SSF53901">
    <property type="entry name" value="Thiolase-like"/>
    <property type="match status" value="1"/>
</dbReference>